<comment type="caution">
    <text evidence="2">The sequence shown here is derived from an EMBL/GenBank/DDBJ whole genome shotgun (WGS) entry which is preliminary data.</text>
</comment>
<dbReference type="AlphaFoldDB" id="A0A438GQC1"/>
<evidence type="ECO:0000313" key="3">
    <source>
        <dbReference type="Proteomes" id="UP000288805"/>
    </source>
</evidence>
<proteinExistence type="predicted"/>
<feature type="compositionally biased region" description="Basic and acidic residues" evidence="1">
    <location>
        <begin position="157"/>
        <end position="167"/>
    </location>
</feature>
<sequence>MPSRTSKSRETEPAALGKDKKDKSRDALANMEARLAMVDTRDGVDLIEQGMKKGLKNLREQIQDLYGDLAIYETAMSARVMATHEAPRVEMPKPHTFSGKRDAKELDNFLWHMKRKHSVQDLDMAMTVAKSLVEYKKGDSSKPKPQSKGNHAKSRRDKGSRGYISKE</sequence>
<feature type="region of interest" description="Disordered" evidence="1">
    <location>
        <begin position="1"/>
        <end position="27"/>
    </location>
</feature>
<gene>
    <name evidence="2" type="ORF">CK203_058188</name>
</gene>
<name>A0A438GQC1_VITVI</name>
<protein>
    <submittedName>
        <fullName evidence="2">Uncharacterized protein</fullName>
    </submittedName>
</protein>
<feature type="region of interest" description="Disordered" evidence="1">
    <location>
        <begin position="134"/>
        <end position="167"/>
    </location>
</feature>
<feature type="compositionally biased region" description="Basic and acidic residues" evidence="1">
    <location>
        <begin position="7"/>
        <end position="26"/>
    </location>
</feature>
<dbReference type="EMBL" id="QGNW01000370">
    <property type="protein sequence ID" value="RVW74409.1"/>
    <property type="molecule type" value="Genomic_DNA"/>
</dbReference>
<organism evidence="2 3">
    <name type="scientific">Vitis vinifera</name>
    <name type="common">Grape</name>
    <dbReference type="NCBI Taxonomy" id="29760"/>
    <lineage>
        <taxon>Eukaryota</taxon>
        <taxon>Viridiplantae</taxon>
        <taxon>Streptophyta</taxon>
        <taxon>Embryophyta</taxon>
        <taxon>Tracheophyta</taxon>
        <taxon>Spermatophyta</taxon>
        <taxon>Magnoliopsida</taxon>
        <taxon>eudicotyledons</taxon>
        <taxon>Gunneridae</taxon>
        <taxon>Pentapetalae</taxon>
        <taxon>rosids</taxon>
        <taxon>Vitales</taxon>
        <taxon>Vitaceae</taxon>
        <taxon>Viteae</taxon>
        <taxon>Vitis</taxon>
    </lineage>
</organism>
<evidence type="ECO:0000256" key="1">
    <source>
        <dbReference type="SAM" id="MobiDB-lite"/>
    </source>
</evidence>
<reference evidence="2 3" key="1">
    <citation type="journal article" date="2018" name="PLoS Genet.">
        <title>Population sequencing reveals clonal diversity and ancestral inbreeding in the grapevine cultivar Chardonnay.</title>
        <authorList>
            <person name="Roach M.J."/>
            <person name="Johnson D.L."/>
            <person name="Bohlmann J."/>
            <person name="van Vuuren H.J."/>
            <person name="Jones S.J."/>
            <person name="Pretorius I.S."/>
            <person name="Schmidt S.A."/>
            <person name="Borneman A.R."/>
        </authorList>
    </citation>
    <scope>NUCLEOTIDE SEQUENCE [LARGE SCALE GENOMIC DNA]</scope>
    <source>
        <strain evidence="3">cv. Chardonnay</strain>
        <tissue evidence="2">Leaf</tissue>
    </source>
</reference>
<dbReference type="Proteomes" id="UP000288805">
    <property type="component" value="Unassembled WGS sequence"/>
</dbReference>
<evidence type="ECO:0000313" key="2">
    <source>
        <dbReference type="EMBL" id="RVW74409.1"/>
    </source>
</evidence>
<accession>A0A438GQC1</accession>